<keyword evidence="2" id="KW-0507">mRNA processing</keyword>
<evidence type="ECO:0000256" key="1">
    <source>
        <dbReference type="ARBA" id="ARBA00004123"/>
    </source>
</evidence>
<comment type="caution">
    <text evidence="7">The sequence shown here is derived from an EMBL/GenBank/DDBJ whole genome shotgun (WGS) entry which is preliminary data.</text>
</comment>
<accession>A0A151GE64</accession>
<evidence type="ECO:0000256" key="6">
    <source>
        <dbReference type="ARBA" id="ARBA00038019"/>
    </source>
</evidence>
<organism evidence="7 8">
    <name type="scientific">Drechmeria coniospora</name>
    <name type="common">Nematophagous fungus</name>
    <name type="synonym">Meria coniospora</name>
    <dbReference type="NCBI Taxonomy" id="98403"/>
    <lineage>
        <taxon>Eukaryota</taxon>
        <taxon>Fungi</taxon>
        <taxon>Dikarya</taxon>
        <taxon>Ascomycota</taxon>
        <taxon>Pezizomycotina</taxon>
        <taxon>Sordariomycetes</taxon>
        <taxon>Hypocreomycetidae</taxon>
        <taxon>Hypocreales</taxon>
        <taxon>Ophiocordycipitaceae</taxon>
        <taxon>Drechmeria</taxon>
    </lineage>
</organism>
<comment type="similarity">
    <text evidence="6">Belongs to the PRP39 family.</text>
</comment>
<dbReference type="OrthoDB" id="10265668at2759"/>
<evidence type="ECO:0000256" key="2">
    <source>
        <dbReference type="ARBA" id="ARBA00022664"/>
    </source>
</evidence>
<dbReference type="Pfam" id="PF23240">
    <property type="entry name" value="HAT_PRP39_N"/>
    <property type="match status" value="1"/>
</dbReference>
<keyword evidence="4" id="KW-0508">mRNA splicing</keyword>
<dbReference type="GO" id="GO:0005685">
    <property type="term" value="C:U1 snRNP"/>
    <property type="evidence" value="ECO:0007669"/>
    <property type="project" value="EnsemblFungi"/>
</dbReference>
<dbReference type="InterPro" id="IPR003107">
    <property type="entry name" value="HAT"/>
</dbReference>
<dbReference type="FunFam" id="1.25.40.10:FF:000451">
    <property type="entry name" value="mRNA splicing protein (Prp39), putative"/>
    <property type="match status" value="1"/>
</dbReference>
<dbReference type="SUPFAM" id="SSF48452">
    <property type="entry name" value="TPR-like"/>
    <property type="match status" value="1"/>
</dbReference>
<evidence type="ECO:0000256" key="3">
    <source>
        <dbReference type="ARBA" id="ARBA00022737"/>
    </source>
</evidence>
<dbReference type="Pfam" id="PF23241">
    <property type="entry name" value="HAT_PRP39_C"/>
    <property type="match status" value="1"/>
</dbReference>
<evidence type="ECO:0000313" key="8">
    <source>
        <dbReference type="Proteomes" id="UP000076580"/>
    </source>
</evidence>
<dbReference type="InParanoid" id="A0A151GE64"/>
<dbReference type="InterPro" id="IPR011990">
    <property type="entry name" value="TPR-like_helical_dom_sf"/>
</dbReference>
<gene>
    <name evidence="7" type="ORF">DCS_07353</name>
</gene>
<dbReference type="FunCoup" id="A0A151GE64">
    <property type="interactions" value="133"/>
</dbReference>
<dbReference type="GO" id="GO:0071004">
    <property type="term" value="C:U2-type prespliceosome"/>
    <property type="evidence" value="ECO:0007669"/>
    <property type="project" value="TreeGrafter"/>
</dbReference>
<sequence>MNDFGQMSGLDEEFAAVRKFQADVEADPDTLDNWENLIKACESLEGGLSRNSNPQALASCRDAYERLLARFPLFFGYWKKYADTEFNIAGTESAEMVYERGVACNPHSVDLWAEYCRFKMDTCHDPDVVRELFERAAALVGIDYAAHPFWDTYLEFEQRQECHAHAFAILVRIIRIPMHQYSRYYEKLRTLAHTLPVEDIVPADVLARFQAESKSGSDARPELEVERDVRAKIDAMYYDIFSVTAVETNKRWTFESEMGRPYFHTTELTHAQLNAWRGYLDLEEAEGDVERIKFLYEKCNHICAYYEEFWFRYARWMSTQAGKETELRHIYILASFCVPVSRPGIRMQWAYFEESQGNIDAARDIHAGILAKLPDCIEVILSWAHLERRQNGIEAAIQVLKDQIDAPTVDLYTKAALVAEWAILLWKVQGSAEQARAVFLKNSQWYGSSRTFWEKWFEFELEQPMHSQAQDDATQRVKHVFEEIRAKSRLSPSVKRDLGIIFLNFLVQRGGKDAMKEFAAVDRAISGSSSVAALSTDGQNGAGATELDEASKQKAEARLIFFYDHEAPIPGAQGPADYN</sequence>
<dbReference type="Proteomes" id="UP000076580">
    <property type="component" value="Chromosome 03"/>
</dbReference>
<dbReference type="PANTHER" id="PTHR17204">
    <property type="entry name" value="PRE-MRNA PROCESSING PROTEIN PRP39-RELATED"/>
    <property type="match status" value="1"/>
</dbReference>
<evidence type="ECO:0000256" key="4">
    <source>
        <dbReference type="ARBA" id="ARBA00023187"/>
    </source>
</evidence>
<dbReference type="InterPro" id="IPR059164">
    <property type="entry name" value="HAT_PRP39_C"/>
</dbReference>
<evidence type="ECO:0000313" key="7">
    <source>
        <dbReference type="EMBL" id="KYK55390.1"/>
    </source>
</evidence>
<name>A0A151GE64_DRECN</name>
<protein>
    <submittedName>
        <fullName evidence="7">mRNA splicing protein</fullName>
    </submittedName>
</protein>
<proteinExistence type="inferred from homology"/>
<dbReference type="SMART" id="SM00386">
    <property type="entry name" value="HAT"/>
    <property type="match status" value="6"/>
</dbReference>
<dbReference type="GO" id="GO:0000243">
    <property type="term" value="C:commitment complex"/>
    <property type="evidence" value="ECO:0007669"/>
    <property type="project" value="TreeGrafter"/>
</dbReference>
<dbReference type="PANTHER" id="PTHR17204:SF5">
    <property type="entry name" value="PRE-MRNA-PROCESSING FACTOR 39"/>
    <property type="match status" value="1"/>
</dbReference>
<dbReference type="RefSeq" id="XP_040654742.1">
    <property type="nucleotide sequence ID" value="XM_040804638.1"/>
</dbReference>
<evidence type="ECO:0000256" key="5">
    <source>
        <dbReference type="ARBA" id="ARBA00023242"/>
    </source>
</evidence>
<dbReference type="AlphaFoldDB" id="A0A151GE64"/>
<comment type="subcellular location">
    <subcellularLocation>
        <location evidence="1">Nucleus</location>
    </subcellularLocation>
</comment>
<dbReference type="STRING" id="98403.A0A151GE64"/>
<dbReference type="FunFam" id="1.25.40.10:FF:000064">
    <property type="entry name" value="Putative pre-mrna-processing factor 39"/>
    <property type="match status" value="1"/>
</dbReference>
<dbReference type="Gene3D" id="1.25.40.10">
    <property type="entry name" value="Tetratricopeptide repeat domain"/>
    <property type="match status" value="2"/>
</dbReference>
<reference evidence="7 8" key="1">
    <citation type="journal article" date="2016" name="Sci. Rep.">
        <title>Insights into Adaptations to a Near-Obligate Nematode Endoparasitic Lifestyle from the Finished Genome of Drechmeria coniospora.</title>
        <authorList>
            <person name="Zhang L."/>
            <person name="Zhou Z."/>
            <person name="Guo Q."/>
            <person name="Fokkens L."/>
            <person name="Miskei M."/>
            <person name="Pocsi I."/>
            <person name="Zhang W."/>
            <person name="Chen M."/>
            <person name="Wang L."/>
            <person name="Sun Y."/>
            <person name="Donzelli B.G."/>
            <person name="Gibson D.M."/>
            <person name="Nelson D.R."/>
            <person name="Luo J.G."/>
            <person name="Rep M."/>
            <person name="Liu H."/>
            <person name="Yang S."/>
            <person name="Wang J."/>
            <person name="Krasnoff S.B."/>
            <person name="Xu Y."/>
            <person name="Molnar I."/>
            <person name="Lin M."/>
        </authorList>
    </citation>
    <scope>NUCLEOTIDE SEQUENCE [LARGE SCALE GENOMIC DNA]</scope>
    <source>
        <strain evidence="7 8">ARSEF 6962</strain>
    </source>
</reference>
<dbReference type="GO" id="GO:0000395">
    <property type="term" value="P:mRNA 5'-splice site recognition"/>
    <property type="evidence" value="ECO:0007669"/>
    <property type="project" value="TreeGrafter"/>
</dbReference>
<dbReference type="GO" id="GO:0030627">
    <property type="term" value="F:pre-mRNA 5'-splice site binding"/>
    <property type="evidence" value="ECO:0007669"/>
    <property type="project" value="TreeGrafter"/>
</dbReference>
<keyword evidence="3" id="KW-0677">Repeat</keyword>
<dbReference type="GeneID" id="63719996"/>
<dbReference type="EMBL" id="LAYC01000003">
    <property type="protein sequence ID" value="KYK55390.1"/>
    <property type="molecule type" value="Genomic_DNA"/>
</dbReference>
<dbReference type="GO" id="GO:0140727">
    <property type="term" value="P:siRNA-mediated pericentric heterochromatin formation"/>
    <property type="evidence" value="ECO:0007669"/>
    <property type="project" value="EnsemblFungi"/>
</dbReference>
<keyword evidence="5" id="KW-0539">Nucleus</keyword>
<keyword evidence="8" id="KW-1185">Reference proteome</keyword>